<dbReference type="Proteomes" id="UP000724672">
    <property type="component" value="Unassembled WGS sequence"/>
</dbReference>
<dbReference type="AlphaFoldDB" id="A0A942UYF3"/>
<dbReference type="RefSeq" id="WP_203365841.1">
    <property type="nucleotide sequence ID" value="NZ_WSFT01000024.1"/>
</dbReference>
<dbReference type="PROSITE" id="PS51257">
    <property type="entry name" value="PROKAR_LIPOPROTEIN"/>
    <property type="match status" value="1"/>
</dbReference>
<protein>
    <recommendedName>
        <fullName evidence="3">Lipoprotein</fullName>
    </recommendedName>
</protein>
<organism evidence="1 2">
    <name type="scientific">Anaeromonas frigoriresistens</name>
    <dbReference type="NCBI Taxonomy" id="2683708"/>
    <lineage>
        <taxon>Bacteria</taxon>
        <taxon>Bacillati</taxon>
        <taxon>Bacillota</taxon>
        <taxon>Tissierellia</taxon>
        <taxon>Tissierellales</taxon>
        <taxon>Thermohalobacteraceae</taxon>
        <taxon>Anaeromonas</taxon>
    </lineage>
</organism>
<sequence length="322" mass="36793">MKKNISIFLIALIIFSFTGCKGSDLKSYGDAVEKTNSITKGQMELNMDMDLDINTQGMTEEELKAMNYFKTMKGKMRIKFDETEKFISRNYFNFGGLGFDLDVFGNGEDIYLQMPIIGKYINVKEFDENKQSSQENEFISENSKVKISEKWVGFLQEDDVFSGKSTVMDTPDGEVKVTEYTIQMEKGKLKEFASYVINTVAKDENFRNNLANQINTSNGNEQVTIDDIINNSEEMIEGANVGAFNYTAYVDIDGYIVKEVIKVTMDSSDSEKINSATFNMNINRWGIEKKQEFDFPDINEDNILKESEIDQEMPFNFGNIDK</sequence>
<evidence type="ECO:0000313" key="1">
    <source>
        <dbReference type="EMBL" id="MBS4537912.1"/>
    </source>
</evidence>
<evidence type="ECO:0000313" key="2">
    <source>
        <dbReference type="Proteomes" id="UP000724672"/>
    </source>
</evidence>
<name>A0A942UYF3_9FIRM</name>
<accession>A0A942UYF3</accession>
<gene>
    <name evidence="1" type="ORF">GOQ27_05530</name>
</gene>
<comment type="caution">
    <text evidence="1">The sequence shown here is derived from an EMBL/GenBank/DDBJ whole genome shotgun (WGS) entry which is preliminary data.</text>
</comment>
<evidence type="ECO:0008006" key="3">
    <source>
        <dbReference type="Google" id="ProtNLM"/>
    </source>
</evidence>
<dbReference type="EMBL" id="WSFT01000024">
    <property type="protein sequence ID" value="MBS4537912.1"/>
    <property type="molecule type" value="Genomic_DNA"/>
</dbReference>
<proteinExistence type="predicted"/>
<reference evidence="1" key="1">
    <citation type="submission" date="2019-12" db="EMBL/GenBank/DDBJ databases">
        <title>Clostridiaceae gen. nov. sp. nov., isolated from sediment in Xinjiang, China.</title>
        <authorList>
            <person name="Zhang R."/>
        </authorList>
    </citation>
    <scope>NUCLEOTIDE SEQUENCE</scope>
    <source>
        <strain evidence="1">D2Q-11</strain>
    </source>
</reference>
<keyword evidence="2" id="KW-1185">Reference proteome</keyword>